<dbReference type="AlphaFoldDB" id="A0A840YA97"/>
<dbReference type="Pfam" id="PF07238">
    <property type="entry name" value="PilZ"/>
    <property type="match status" value="1"/>
</dbReference>
<sequence length="107" mass="11907">MAVAFGNLAMVDNRRELRDEVHYRARAFGPDARQLGFLVVNLSPQGLMARSEAPFEIGDRLRVVFPGTGSLVAEVRWSLGGRVGCRFEHAIDLASYYELLATLLKAR</sequence>
<reference evidence="2 3" key="1">
    <citation type="submission" date="2020-08" db="EMBL/GenBank/DDBJ databases">
        <title>Genomic Encyclopedia of Type Strains, Phase IV (KMG-IV): sequencing the most valuable type-strain genomes for metagenomic binning, comparative biology and taxonomic classification.</title>
        <authorList>
            <person name="Goeker M."/>
        </authorList>
    </citation>
    <scope>NUCLEOTIDE SEQUENCE [LARGE SCALE GENOMIC DNA]</scope>
    <source>
        <strain evidence="2 3">DSM 26736</strain>
    </source>
</reference>
<dbReference type="InterPro" id="IPR009875">
    <property type="entry name" value="PilZ_domain"/>
</dbReference>
<name>A0A840YA97_9SPHN</name>
<protein>
    <recommendedName>
        <fullName evidence="1">PilZ domain-containing protein</fullName>
    </recommendedName>
</protein>
<evidence type="ECO:0000259" key="1">
    <source>
        <dbReference type="Pfam" id="PF07238"/>
    </source>
</evidence>
<dbReference type="Proteomes" id="UP000527143">
    <property type="component" value="Unassembled WGS sequence"/>
</dbReference>
<proteinExistence type="predicted"/>
<evidence type="ECO:0000313" key="3">
    <source>
        <dbReference type="Proteomes" id="UP000527143"/>
    </source>
</evidence>
<keyword evidence="3" id="KW-1185">Reference proteome</keyword>
<dbReference type="EMBL" id="JACIJF010000001">
    <property type="protein sequence ID" value="MBB5708969.1"/>
    <property type="molecule type" value="Genomic_DNA"/>
</dbReference>
<dbReference type="RefSeq" id="WP_343056787.1">
    <property type="nucleotide sequence ID" value="NZ_JACIJF010000001.1"/>
</dbReference>
<comment type="caution">
    <text evidence="2">The sequence shown here is derived from an EMBL/GenBank/DDBJ whole genome shotgun (WGS) entry which is preliminary data.</text>
</comment>
<accession>A0A840YA97</accession>
<gene>
    <name evidence="2" type="ORF">FHT02_000175</name>
</gene>
<dbReference type="GO" id="GO:0035438">
    <property type="term" value="F:cyclic-di-GMP binding"/>
    <property type="evidence" value="ECO:0007669"/>
    <property type="project" value="InterPro"/>
</dbReference>
<evidence type="ECO:0000313" key="2">
    <source>
        <dbReference type="EMBL" id="MBB5708969.1"/>
    </source>
</evidence>
<organism evidence="2 3">
    <name type="scientific">Sphingomonas xinjiangensis</name>
    <dbReference type="NCBI Taxonomy" id="643568"/>
    <lineage>
        <taxon>Bacteria</taxon>
        <taxon>Pseudomonadati</taxon>
        <taxon>Pseudomonadota</taxon>
        <taxon>Alphaproteobacteria</taxon>
        <taxon>Sphingomonadales</taxon>
        <taxon>Sphingomonadaceae</taxon>
        <taxon>Sphingomonas</taxon>
    </lineage>
</organism>
<dbReference type="SUPFAM" id="SSF141371">
    <property type="entry name" value="PilZ domain-like"/>
    <property type="match status" value="1"/>
</dbReference>
<feature type="domain" description="PilZ" evidence="1">
    <location>
        <begin position="13"/>
        <end position="103"/>
    </location>
</feature>